<sequence>MTLAYRSGVGVLLVDLDDTLIPDGAARDSAMMSTLATFGELPALSPTEIRVWPVVREEWRATGLRLVPGLLGVSSWEALWTDFDAALADPEARAAGRAYQSRVWRRLLHESDAAPAEAVFRQAREELVRPFGWVREGLADWASVHDLWCVTNGSSWLQRRKLDLAGLKPYFGEVVVSGEVGAEKSDAKFGAQVAERLARTGSEPVAVVGDSDASDGALASFLGVRHVRVHRGTQPRLNISLDS</sequence>
<dbReference type="RefSeq" id="WP_183335723.1">
    <property type="nucleotide sequence ID" value="NZ_JACHZG010000001.1"/>
</dbReference>
<proteinExistence type="predicted"/>
<dbReference type="SFLD" id="SFLDG01129">
    <property type="entry name" value="C1.5:_HAD__Beta-PGM__Phosphata"/>
    <property type="match status" value="1"/>
</dbReference>
<dbReference type="InterPro" id="IPR023198">
    <property type="entry name" value="PGP-like_dom2"/>
</dbReference>
<organism evidence="1 2">
    <name type="scientific">Microlunatus antarcticus</name>
    <dbReference type="NCBI Taxonomy" id="53388"/>
    <lineage>
        <taxon>Bacteria</taxon>
        <taxon>Bacillati</taxon>
        <taxon>Actinomycetota</taxon>
        <taxon>Actinomycetes</taxon>
        <taxon>Propionibacteriales</taxon>
        <taxon>Propionibacteriaceae</taxon>
        <taxon>Microlunatus</taxon>
    </lineage>
</organism>
<keyword evidence="2" id="KW-1185">Reference proteome</keyword>
<dbReference type="Pfam" id="PF00702">
    <property type="entry name" value="Hydrolase"/>
    <property type="match status" value="1"/>
</dbReference>
<dbReference type="AlphaFoldDB" id="A0A7W5JS48"/>
<dbReference type="PANTHER" id="PTHR47478">
    <property type="match status" value="1"/>
</dbReference>
<dbReference type="InterPro" id="IPR023214">
    <property type="entry name" value="HAD_sf"/>
</dbReference>
<accession>A0A7W5JS48</accession>
<dbReference type="SFLD" id="SFLDS00003">
    <property type="entry name" value="Haloacid_Dehalogenase"/>
    <property type="match status" value="1"/>
</dbReference>
<comment type="caution">
    <text evidence="1">The sequence shown here is derived from an EMBL/GenBank/DDBJ whole genome shotgun (WGS) entry which is preliminary data.</text>
</comment>
<dbReference type="EMBL" id="JACHZG010000001">
    <property type="protein sequence ID" value="MBB3325061.1"/>
    <property type="molecule type" value="Genomic_DNA"/>
</dbReference>
<dbReference type="Gene3D" id="3.40.50.1000">
    <property type="entry name" value="HAD superfamily/HAD-like"/>
    <property type="match status" value="1"/>
</dbReference>
<dbReference type="Gene3D" id="1.10.150.240">
    <property type="entry name" value="Putative phosphatase, domain 2"/>
    <property type="match status" value="1"/>
</dbReference>
<name>A0A7W5JS48_9ACTN</name>
<evidence type="ECO:0000313" key="1">
    <source>
        <dbReference type="EMBL" id="MBB3325061.1"/>
    </source>
</evidence>
<dbReference type="SUPFAM" id="SSF56784">
    <property type="entry name" value="HAD-like"/>
    <property type="match status" value="1"/>
</dbReference>
<gene>
    <name evidence="1" type="ORF">FHX39_000005</name>
</gene>
<dbReference type="InterPro" id="IPR052550">
    <property type="entry name" value="Pyrimidine_5'-ntase_YjjG"/>
</dbReference>
<dbReference type="PANTHER" id="PTHR47478:SF1">
    <property type="entry name" value="PYRIMIDINE 5'-NUCLEOTIDASE YJJG"/>
    <property type="match status" value="1"/>
</dbReference>
<evidence type="ECO:0000313" key="2">
    <source>
        <dbReference type="Proteomes" id="UP000565572"/>
    </source>
</evidence>
<reference evidence="1 2" key="1">
    <citation type="submission" date="2020-08" db="EMBL/GenBank/DDBJ databases">
        <title>Sequencing the genomes of 1000 actinobacteria strains.</title>
        <authorList>
            <person name="Klenk H.-P."/>
        </authorList>
    </citation>
    <scope>NUCLEOTIDE SEQUENCE [LARGE SCALE GENOMIC DNA]</scope>
    <source>
        <strain evidence="1 2">DSM 11053</strain>
    </source>
</reference>
<dbReference type="Proteomes" id="UP000565572">
    <property type="component" value="Unassembled WGS sequence"/>
</dbReference>
<dbReference type="InterPro" id="IPR036412">
    <property type="entry name" value="HAD-like_sf"/>
</dbReference>
<protein>
    <submittedName>
        <fullName evidence="1">FMN phosphatase YigB (HAD superfamily)</fullName>
    </submittedName>
</protein>